<feature type="compositionally biased region" description="Low complexity" evidence="1">
    <location>
        <begin position="137"/>
        <end position="156"/>
    </location>
</feature>
<proteinExistence type="predicted"/>
<dbReference type="VEuPathDB" id="PlasmoDB:PKNH_0515700"/>
<evidence type="ECO:0000313" key="3">
    <source>
        <dbReference type="EMBL" id="SBO26725.1"/>
    </source>
</evidence>
<keyword evidence="2" id="KW-1133">Transmembrane helix</keyword>
<dbReference type="Pfam" id="PF09716">
    <property type="entry name" value="ETRAMP"/>
    <property type="match status" value="1"/>
</dbReference>
<accession>A0A1A7W1E4</accession>
<feature type="compositionally biased region" description="Pro residues" evidence="1">
    <location>
        <begin position="118"/>
        <end position="136"/>
    </location>
</feature>
<keyword evidence="2" id="KW-0812">Transmembrane</keyword>
<evidence type="ECO:0000256" key="2">
    <source>
        <dbReference type="SAM" id="Phobius"/>
    </source>
</evidence>
<feature type="compositionally biased region" description="Polar residues" evidence="1">
    <location>
        <begin position="98"/>
        <end position="109"/>
    </location>
</feature>
<gene>
    <name evidence="3" type="ORF">PKNA1_C2_0515700</name>
    <name evidence="4" type="ORF">PKNA1_H1_0515700</name>
</gene>
<dbReference type="NCBIfam" id="TIGR01495">
    <property type="entry name" value="ETRAMP"/>
    <property type="match status" value="1"/>
</dbReference>
<dbReference type="AlphaFoldDB" id="A0A1A7W1E4"/>
<dbReference type="Proteomes" id="UP000182128">
    <property type="component" value="Unassembled WGS sequence"/>
</dbReference>
<name>A0A1A7W1E4_PLAKH</name>
<evidence type="ECO:0000313" key="4">
    <source>
        <dbReference type="EMBL" id="SBO28248.1"/>
    </source>
</evidence>
<feature type="transmembrane region" description="Helical" evidence="2">
    <location>
        <begin position="6"/>
        <end position="23"/>
    </location>
</feature>
<reference evidence="4" key="1">
    <citation type="submission" date="2016-05" db="EMBL/GenBank/DDBJ databases">
        <authorList>
            <person name="Lavstsen T."/>
            <person name="Jespersen J.S."/>
        </authorList>
    </citation>
    <scope>NUCLEOTIDE SEQUENCE [LARGE SCALE GENOMIC DNA]</scope>
</reference>
<evidence type="ECO:0000313" key="5">
    <source>
        <dbReference type="Proteomes" id="UP000182128"/>
    </source>
</evidence>
<dbReference type="InterPro" id="IPR006389">
    <property type="entry name" value="Early_transc_mb_plasmodium"/>
</dbReference>
<keyword evidence="2" id="KW-0472">Membrane</keyword>
<dbReference type="Proteomes" id="UP000182142">
    <property type="component" value="Unassembled WGS sequence"/>
</dbReference>
<feature type="region of interest" description="Disordered" evidence="1">
    <location>
        <begin position="83"/>
        <end position="165"/>
    </location>
</feature>
<feature type="transmembrane region" description="Helical" evidence="2">
    <location>
        <begin position="57"/>
        <end position="81"/>
    </location>
</feature>
<protein>
    <submittedName>
        <fullName evidence="4">Early transcribed membrane protein, putative</fullName>
    </submittedName>
</protein>
<reference evidence="5 6" key="2">
    <citation type="submission" date="2016-05" db="EMBL/GenBank/DDBJ databases">
        <authorList>
            <person name="Sharaf H."/>
        </authorList>
    </citation>
    <scope>NUCLEOTIDE SEQUENCE [LARGE SCALE GENOMIC DNA]</scope>
    <source>
        <strain evidence="5 6">H</strain>
    </source>
</reference>
<dbReference type="EMBL" id="CWHQ02000021">
    <property type="protein sequence ID" value="SBO26725.1"/>
    <property type="molecule type" value="Genomic_DNA"/>
</dbReference>
<organism evidence="4 6">
    <name type="scientific">Plasmodium knowlesi (strain H)</name>
    <dbReference type="NCBI Taxonomy" id="5851"/>
    <lineage>
        <taxon>Eukaryota</taxon>
        <taxon>Sar</taxon>
        <taxon>Alveolata</taxon>
        <taxon>Apicomplexa</taxon>
        <taxon>Aconoidasida</taxon>
        <taxon>Haemosporida</taxon>
        <taxon>Plasmodiidae</taxon>
        <taxon>Plasmodium</taxon>
        <taxon>Plasmodium (Plasmodium)</taxon>
    </lineage>
</organism>
<sequence length="165" mass="18176">MKVAKLFYFVAFLITIKVFVPGLNNEGLVDAKRAASSSKSLKKFDKDMLKKKRNQKIMMISTIATSLALLIGSALGGYNLYQQKNSKKSREPTIINRPPTNTETRNLSRSQEDISKIPPTPAAPSRPSSTPTPPTTTPTTTPSTTSSPYTRTYGTGFDNRGYRRA</sequence>
<dbReference type="EMBL" id="CWHR02000015">
    <property type="protein sequence ID" value="SBO28248.1"/>
    <property type="molecule type" value="Genomic_DNA"/>
</dbReference>
<evidence type="ECO:0000313" key="6">
    <source>
        <dbReference type="Proteomes" id="UP000182142"/>
    </source>
</evidence>
<dbReference type="OrthoDB" id="387406at2759"/>
<evidence type="ECO:0000256" key="1">
    <source>
        <dbReference type="SAM" id="MobiDB-lite"/>
    </source>
</evidence>